<comment type="catalytic activity">
    <reaction evidence="4 6">
        <text>glucuronate acceptor + UDP-alpha-D-glucuronate = acceptor beta-D-glucuronoside + UDP + H(+)</text>
        <dbReference type="Rhea" id="RHEA:21032"/>
        <dbReference type="ChEBI" id="CHEBI:15378"/>
        <dbReference type="ChEBI" id="CHEBI:58052"/>
        <dbReference type="ChEBI" id="CHEBI:58223"/>
        <dbReference type="ChEBI" id="CHEBI:132367"/>
        <dbReference type="ChEBI" id="CHEBI:132368"/>
        <dbReference type="EC" id="2.4.1.17"/>
    </reaction>
</comment>
<evidence type="ECO:0000256" key="3">
    <source>
        <dbReference type="ARBA" id="ARBA00022679"/>
    </source>
</evidence>
<dbReference type="CDD" id="cd03784">
    <property type="entry name" value="GT1_Gtf-like"/>
    <property type="match status" value="1"/>
</dbReference>
<feature type="signal peptide" evidence="6">
    <location>
        <begin position="1"/>
        <end position="22"/>
    </location>
</feature>
<dbReference type="InterPro" id="IPR050271">
    <property type="entry name" value="UDP-glycosyltransferase"/>
</dbReference>
<evidence type="ECO:0000256" key="6">
    <source>
        <dbReference type="RuleBase" id="RU362059"/>
    </source>
</evidence>
<dbReference type="PANTHER" id="PTHR48043:SF145">
    <property type="entry name" value="FI06409P-RELATED"/>
    <property type="match status" value="1"/>
</dbReference>
<dbReference type="GO" id="GO:0016020">
    <property type="term" value="C:membrane"/>
    <property type="evidence" value="ECO:0007669"/>
    <property type="project" value="UniProtKB-SubCell"/>
</dbReference>
<comment type="similarity">
    <text evidence="1 5">Belongs to the UDP-glycosyltransferase family.</text>
</comment>
<gene>
    <name evidence="7" type="ORF">niasHT_019152</name>
</gene>
<keyword evidence="6" id="KW-0732">Signal</keyword>
<reference evidence="7 8" key="1">
    <citation type="submission" date="2024-10" db="EMBL/GenBank/DDBJ databases">
        <authorList>
            <person name="Kim D."/>
        </authorList>
    </citation>
    <scope>NUCLEOTIDE SEQUENCE [LARGE SCALE GENOMIC DNA]</scope>
    <source>
        <strain evidence="7">BH-2024</strain>
    </source>
</reference>
<evidence type="ECO:0000313" key="8">
    <source>
        <dbReference type="Proteomes" id="UP001620626"/>
    </source>
</evidence>
<keyword evidence="8" id="KW-1185">Reference proteome</keyword>
<dbReference type="Proteomes" id="UP001620626">
    <property type="component" value="Unassembled WGS sequence"/>
</dbReference>
<keyword evidence="2 5" id="KW-0328">Glycosyltransferase</keyword>
<evidence type="ECO:0000313" key="7">
    <source>
        <dbReference type="EMBL" id="KAL3111191.1"/>
    </source>
</evidence>
<name>A0ABD2L812_9BILA</name>
<feature type="chain" id="PRO_5044532675" description="UDP-glucuronosyltransferase" evidence="6">
    <location>
        <begin position="23"/>
        <end position="510"/>
    </location>
</feature>
<dbReference type="PANTHER" id="PTHR48043">
    <property type="entry name" value="EG:EG0003.4 PROTEIN-RELATED"/>
    <property type="match status" value="1"/>
</dbReference>
<comment type="caution">
    <text evidence="7">The sequence shown here is derived from an EMBL/GenBank/DDBJ whole genome shotgun (WGS) entry which is preliminary data.</text>
</comment>
<protein>
    <recommendedName>
        <fullName evidence="6">UDP-glucuronosyltransferase</fullName>
        <ecNumber evidence="6">2.4.1.17</ecNumber>
    </recommendedName>
</protein>
<evidence type="ECO:0000256" key="5">
    <source>
        <dbReference type="RuleBase" id="RU003718"/>
    </source>
</evidence>
<evidence type="ECO:0000256" key="4">
    <source>
        <dbReference type="ARBA" id="ARBA00047475"/>
    </source>
</evidence>
<organism evidence="7 8">
    <name type="scientific">Heterodera trifolii</name>
    <dbReference type="NCBI Taxonomy" id="157864"/>
    <lineage>
        <taxon>Eukaryota</taxon>
        <taxon>Metazoa</taxon>
        <taxon>Ecdysozoa</taxon>
        <taxon>Nematoda</taxon>
        <taxon>Chromadorea</taxon>
        <taxon>Rhabditida</taxon>
        <taxon>Tylenchina</taxon>
        <taxon>Tylenchomorpha</taxon>
        <taxon>Tylenchoidea</taxon>
        <taxon>Heteroderidae</taxon>
        <taxon>Heteroderinae</taxon>
        <taxon>Heterodera</taxon>
    </lineage>
</organism>
<dbReference type="SUPFAM" id="SSF53756">
    <property type="entry name" value="UDP-Glycosyltransferase/glycogen phosphorylase"/>
    <property type="match status" value="1"/>
</dbReference>
<accession>A0ABD2L812</accession>
<dbReference type="Gene3D" id="3.40.50.2000">
    <property type="entry name" value="Glycogen Phosphorylase B"/>
    <property type="match status" value="1"/>
</dbReference>
<proteinExistence type="inferred from homology"/>
<dbReference type="InterPro" id="IPR002213">
    <property type="entry name" value="UDP_glucos_trans"/>
</dbReference>
<evidence type="ECO:0000256" key="2">
    <source>
        <dbReference type="ARBA" id="ARBA00022676"/>
    </source>
</evidence>
<evidence type="ECO:0000256" key="1">
    <source>
        <dbReference type="ARBA" id="ARBA00009995"/>
    </source>
</evidence>
<dbReference type="PROSITE" id="PS00375">
    <property type="entry name" value="UDPGT"/>
    <property type="match status" value="1"/>
</dbReference>
<comment type="subcellular location">
    <subcellularLocation>
        <location evidence="6">Membrane</location>
        <topology evidence="6">Single-pass membrane protein</topology>
    </subcellularLocation>
</comment>
<dbReference type="EC" id="2.4.1.17" evidence="6"/>
<dbReference type="Pfam" id="PF00201">
    <property type="entry name" value="UDPGT"/>
    <property type="match status" value="1"/>
</dbReference>
<keyword evidence="3 5" id="KW-0808">Transferase</keyword>
<sequence>MFQSLAFFICLNVLTNIGSSLALKILFAHPAFPPFNSHFEFGLSLAKSLANDGHDVHMLATIRAEDQKLSNENADKLTMHYTMTKSKPLEIGSGKLQNDITNIEIINDLELMNKLKSEKFDVGIAEAFMMTEYSLAIFHFLEIPKTIATHSQPMSPVHLYLLGVLSKMHLSNRLASVGEPTLHLPQKSEECRKLIGTRVGDHRNEQLKKRGPEIWEHCINRTMAKIRQYITEDTLYQQVADEKYKGLTFPGFGEIFKRTRFFLINSQPDLDFNQFDIVKDVEKVKFIGGFNLVPIHNPEFKYPYNLDSKKGIVLVSFGTVVNTTDQRSSTIIEAITEMIKKFPDYLFIWKLSERHPNKTFVGLKNVITELWVDQKNILANPKTVAFVSHCGMNSVLEGIYNGVPMVCVPFFGDQFYNAESLARQNIGLVVDREQDMKTVQQQLTVALAKTLGQNELLDNKLNQKFNHPEDKIDLVKLEKVTYEFRHKDIAKTLSDVMKVIDQELKEERAA</sequence>
<dbReference type="GO" id="GO:0015020">
    <property type="term" value="F:glucuronosyltransferase activity"/>
    <property type="evidence" value="ECO:0007669"/>
    <property type="project" value="UniProtKB-EC"/>
</dbReference>
<dbReference type="InterPro" id="IPR035595">
    <property type="entry name" value="UDP_glycos_trans_CS"/>
</dbReference>
<dbReference type="EMBL" id="JBICBT010000514">
    <property type="protein sequence ID" value="KAL3111191.1"/>
    <property type="molecule type" value="Genomic_DNA"/>
</dbReference>
<dbReference type="AlphaFoldDB" id="A0ABD2L812"/>